<feature type="transmembrane region" description="Helical" evidence="5">
    <location>
        <begin position="60"/>
        <end position="79"/>
    </location>
</feature>
<dbReference type="EMBL" id="GG738883">
    <property type="protein sequence ID" value="EFC41789.1"/>
    <property type="molecule type" value="Genomic_DNA"/>
</dbReference>
<dbReference type="RefSeq" id="XP_002674533.1">
    <property type="nucleotide sequence ID" value="XM_002674487.1"/>
</dbReference>
<keyword evidence="7" id="KW-1185">Reference proteome</keyword>
<evidence type="ECO:0000256" key="2">
    <source>
        <dbReference type="ARBA" id="ARBA00022692"/>
    </source>
</evidence>
<feature type="transmembrane region" description="Helical" evidence="5">
    <location>
        <begin position="118"/>
        <end position="139"/>
    </location>
</feature>
<evidence type="ECO:0000256" key="5">
    <source>
        <dbReference type="SAM" id="Phobius"/>
    </source>
</evidence>
<comment type="subcellular location">
    <subcellularLocation>
        <location evidence="1">Membrane</location>
        <topology evidence="1">Multi-pass membrane protein</topology>
    </subcellularLocation>
</comment>
<dbReference type="GO" id="GO:0098852">
    <property type="term" value="C:lytic vacuole membrane"/>
    <property type="evidence" value="ECO:0007669"/>
    <property type="project" value="UniProtKB-ARBA"/>
</dbReference>
<keyword evidence="3 5" id="KW-1133">Transmembrane helix</keyword>
<evidence type="ECO:0000313" key="6">
    <source>
        <dbReference type="EMBL" id="EFC41789.1"/>
    </source>
</evidence>
<feature type="transmembrane region" description="Helical" evidence="5">
    <location>
        <begin position="221"/>
        <end position="238"/>
    </location>
</feature>
<organism evidence="7">
    <name type="scientific">Naegleria gruberi</name>
    <name type="common">Amoeba</name>
    <dbReference type="NCBI Taxonomy" id="5762"/>
    <lineage>
        <taxon>Eukaryota</taxon>
        <taxon>Discoba</taxon>
        <taxon>Heterolobosea</taxon>
        <taxon>Tetramitia</taxon>
        <taxon>Eutetramitia</taxon>
        <taxon>Vahlkampfiidae</taxon>
        <taxon>Naegleria</taxon>
    </lineage>
</organism>
<protein>
    <submittedName>
        <fullName evidence="6">Predicted protein</fullName>
    </submittedName>
</protein>
<dbReference type="VEuPathDB" id="AmoebaDB:NAEGRDRAFT_70249"/>
<dbReference type="eggNOG" id="KOG2913">
    <property type="taxonomic scope" value="Eukaryota"/>
</dbReference>
<keyword evidence="4 5" id="KW-0472">Membrane</keyword>
<sequence>MNNLILSTFDVISNSTSTTNTSALYIGNCLLVDPDGYPYVEWMYNLMGQCVHSPLEQSSFYVGLGSLALYIVSGIPQVIENFMKGNADGLSPYTLAMFIIGDSSNLLGAILTRQLFTQILLAIYFVTIEVILISQFLFYKLKALWKRRKHKGQEQLHDEEDDKASSANTSAIVSAAVDTHSCTSMTCTPLEEHNNEFLSDSEQQPHHENGLMSLKGNVNSTRTVSLLVLLMVFFYLMFTMNHSSNNLNIPQQHNEQQTGRRLLSNHEDEISTTKDHNSVQFPPVATEAIIGYTIGFISTTCSIGSRIAQIIKNFMKGTYGMNPLLFGCSVFGNILYSSSIFLFSVNGSFLLYKIPWLTSSLVNICLDSFIIAQYIYFTFIKKKQPQLENQKTLENSEKSKLEIQNEERIENKLKDLEV</sequence>
<accession>D2VMT1</accession>
<dbReference type="FunCoup" id="D2VMT1">
    <property type="interactions" value="92"/>
</dbReference>
<dbReference type="PANTHER" id="PTHR16201">
    <property type="entry name" value="SEVEN TRANSMEMBRANE PROTEIN 1-RELATED"/>
    <property type="match status" value="1"/>
</dbReference>
<evidence type="ECO:0000313" key="7">
    <source>
        <dbReference type="Proteomes" id="UP000006671"/>
    </source>
</evidence>
<dbReference type="Proteomes" id="UP000006671">
    <property type="component" value="Unassembled WGS sequence"/>
</dbReference>
<dbReference type="GO" id="GO:0015174">
    <property type="term" value="F:basic amino acid transmembrane transporter activity"/>
    <property type="evidence" value="ECO:0007669"/>
    <property type="project" value="UniProtKB-ARBA"/>
</dbReference>
<gene>
    <name evidence="6" type="ORF">NAEGRDRAFT_70249</name>
</gene>
<dbReference type="AlphaFoldDB" id="D2VMT1"/>
<feature type="transmembrane region" description="Helical" evidence="5">
    <location>
        <begin position="91"/>
        <end position="112"/>
    </location>
</feature>
<keyword evidence="2 5" id="KW-0812">Transmembrane</keyword>
<proteinExistence type="predicted"/>
<dbReference type="InterPro" id="IPR006603">
    <property type="entry name" value="PQ-loop_rpt"/>
</dbReference>
<dbReference type="KEGG" id="ngr:NAEGRDRAFT_70249"/>
<evidence type="ECO:0000256" key="1">
    <source>
        <dbReference type="ARBA" id="ARBA00004141"/>
    </source>
</evidence>
<dbReference type="Pfam" id="PF04193">
    <property type="entry name" value="PQ-loop"/>
    <property type="match status" value="2"/>
</dbReference>
<dbReference type="InParanoid" id="D2VMT1"/>
<evidence type="ECO:0000256" key="3">
    <source>
        <dbReference type="ARBA" id="ARBA00022989"/>
    </source>
</evidence>
<dbReference type="InterPro" id="IPR051415">
    <property type="entry name" value="LAAT-1"/>
</dbReference>
<evidence type="ECO:0000256" key="4">
    <source>
        <dbReference type="ARBA" id="ARBA00023136"/>
    </source>
</evidence>
<dbReference type="FunFam" id="1.20.1280.290:FF:000009">
    <property type="entry name" value="PQ loop repeat family protein"/>
    <property type="match status" value="1"/>
</dbReference>
<dbReference type="GeneID" id="8851535"/>
<reference evidence="6 7" key="1">
    <citation type="journal article" date="2010" name="Cell">
        <title>The genome of Naegleria gruberi illuminates early eukaryotic versatility.</title>
        <authorList>
            <person name="Fritz-Laylin L.K."/>
            <person name="Prochnik S.E."/>
            <person name="Ginger M.L."/>
            <person name="Dacks J.B."/>
            <person name="Carpenter M.L."/>
            <person name="Field M.C."/>
            <person name="Kuo A."/>
            <person name="Paredez A."/>
            <person name="Chapman J."/>
            <person name="Pham J."/>
            <person name="Shu S."/>
            <person name="Neupane R."/>
            <person name="Cipriano M."/>
            <person name="Mancuso J."/>
            <person name="Tu H."/>
            <person name="Salamov A."/>
            <person name="Lindquist E."/>
            <person name="Shapiro H."/>
            <person name="Lucas S."/>
            <person name="Grigoriev I.V."/>
            <person name="Cande W.Z."/>
            <person name="Fulton C."/>
            <person name="Rokhsar D.S."/>
            <person name="Dawson S.C."/>
        </authorList>
    </citation>
    <scope>NUCLEOTIDE SEQUENCE [LARGE SCALE GENOMIC DNA]</scope>
    <source>
        <strain evidence="6 7">NEG-M</strain>
    </source>
</reference>
<name>D2VMT1_NAEGR</name>
<dbReference type="OrthoDB" id="8048523at2759"/>
<dbReference type="Gene3D" id="1.20.1280.290">
    <property type="match status" value="2"/>
</dbReference>
<dbReference type="SMART" id="SM00679">
    <property type="entry name" value="CTNS"/>
    <property type="match status" value="2"/>
</dbReference>
<feature type="transmembrane region" description="Helical" evidence="5">
    <location>
        <begin position="289"/>
        <end position="311"/>
    </location>
</feature>
<feature type="transmembrane region" description="Helical" evidence="5">
    <location>
        <begin position="356"/>
        <end position="377"/>
    </location>
</feature>
<feature type="transmembrane region" description="Helical" evidence="5">
    <location>
        <begin position="323"/>
        <end position="344"/>
    </location>
</feature>